<reference evidence="2" key="1">
    <citation type="submission" date="2023-07" db="EMBL/GenBank/DDBJ databases">
        <authorList>
            <consortium name="AG Swart"/>
            <person name="Singh M."/>
            <person name="Singh A."/>
            <person name="Seah K."/>
            <person name="Emmerich C."/>
        </authorList>
    </citation>
    <scope>NUCLEOTIDE SEQUENCE</scope>
    <source>
        <strain evidence="2">DP1</strain>
    </source>
</reference>
<sequence>METKSKGIIGFILLGSFHIYFTILFLILPFVEDKRDMADPTRGWYIHDFFPSEDFAAQVFISIGITIASICMVFIGISLR</sequence>
<keyword evidence="3" id="KW-1185">Reference proteome</keyword>
<organism evidence="2 3">
    <name type="scientific">Euplotes crassus</name>
    <dbReference type="NCBI Taxonomy" id="5936"/>
    <lineage>
        <taxon>Eukaryota</taxon>
        <taxon>Sar</taxon>
        <taxon>Alveolata</taxon>
        <taxon>Ciliophora</taxon>
        <taxon>Intramacronucleata</taxon>
        <taxon>Spirotrichea</taxon>
        <taxon>Hypotrichia</taxon>
        <taxon>Euplotida</taxon>
        <taxon>Euplotidae</taxon>
        <taxon>Moneuplotes</taxon>
    </lineage>
</organism>
<dbReference type="EMBL" id="CAMPGE010002414">
    <property type="protein sequence ID" value="CAI2361216.1"/>
    <property type="molecule type" value="Genomic_DNA"/>
</dbReference>
<name>A0AAD1X846_EUPCR</name>
<protein>
    <submittedName>
        <fullName evidence="2">Uncharacterized protein</fullName>
    </submittedName>
</protein>
<dbReference type="AlphaFoldDB" id="A0AAD1X846"/>
<dbReference type="Proteomes" id="UP001295684">
    <property type="component" value="Unassembled WGS sequence"/>
</dbReference>
<evidence type="ECO:0000313" key="2">
    <source>
        <dbReference type="EMBL" id="CAI2361216.1"/>
    </source>
</evidence>
<proteinExistence type="predicted"/>
<evidence type="ECO:0000313" key="3">
    <source>
        <dbReference type="Proteomes" id="UP001295684"/>
    </source>
</evidence>
<feature type="transmembrane region" description="Helical" evidence="1">
    <location>
        <begin position="7"/>
        <end position="31"/>
    </location>
</feature>
<keyword evidence="1" id="KW-0472">Membrane</keyword>
<feature type="transmembrane region" description="Helical" evidence="1">
    <location>
        <begin position="55"/>
        <end position="79"/>
    </location>
</feature>
<accession>A0AAD1X846</accession>
<comment type="caution">
    <text evidence="2">The sequence shown here is derived from an EMBL/GenBank/DDBJ whole genome shotgun (WGS) entry which is preliminary data.</text>
</comment>
<gene>
    <name evidence="2" type="ORF">ECRASSUSDP1_LOCUS2526</name>
</gene>
<keyword evidence="1" id="KW-1133">Transmembrane helix</keyword>
<keyword evidence="1" id="KW-0812">Transmembrane</keyword>
<evidence type="ECO:0000256" key="1">
    <source>
        <dbReference type="SAM" id="Phobius"/>
    </source>
</evidence>